<evidence type="ECO:0000256" key="5">
    <source>
        <dbReference type="ARBA" id="ARBA00023136"/>
    </source>
</evidence>
<dbReference type="KEGG" id="oxy:HCG48_14135"/>
<dbReference type="HAMAP" id="MF_01416">
    <property type="entry name" value="ATP_synth_delta_bact"/>
    <property type="match status" value="1"/>
</dbReference>
<keyword evidence="4 8" id="KW-0406">Ion transport</keyword>
<protein>
    <recommendedName>
        <fullName evidence="8">ATP synthase subunit delta</fullName>
    </recommendedName>
    <alternativeName>
        <fullName evidence="8">ATP synthase F(1) sector subunit delta</fullName>
    </alternativeName>
    <alternativeName>
        <fullName evidence="8">F-type ATPase subunit delta</fullName>
        <shortName evidence="8">F-ATPase subunit delta</shortName>
    </alternativeName>
</protein>
<accession>A0A6H1U0P2</accession>
<keyword evidence="8" id="KW-0793">Thylakoid</keyword>
<dbReference type="SUPFAM" id="SSF47928">
    <property type="entry name" value="N-terminal domain of the delta subunit of the F1F0-ATP synthase"/>
    <property type="match status" value="1"/>
</dbReference>
<evidence type="ECO:0000256" key="7">
    <source>
        <dbReference type="ARBA" id="ARBA00023310"/>
    </source>
</evidence>
<dbReference type="PROSITE" id="PS00389">
    <property type="entry name" value="ATPASE_DELTA"/>
    <property type="match status" value="1"/>
</dbReference>
<evidence type="ECO:0000313" key="10">
    <source>
        <dbReference type="Proteomes" id="UP000500857"/>
    </source>
</evidence>
<dbReference type="InterPro" id="IPR000711">
    <property type="entry name" value="ATPase_OSCP/dsu"/>
</dbReference>
<dbReference type="GO" id="GO:0045259">
    <property type="term" value="C:proton-transporting ATP synthase complex"/>
    <property type="evidence" value="ECO:0007669"/>
    <property type="project" value="UniProtKB-KW"/>
</dbReference>
<name>A0A6H1U0P2_9CYAN</name>
<keyword evidence="2 8" id="KW-0813">Transport</keyword>
<proteinExistence type="inferred from homology"/>
<dbReference type="GO" id="GO:0046933">
    <property type="term" value="F:proton-transporting ATP synthase activity, rotational mechanism"/>
    <property type="evidence" value="ECO:0007669"/>
    <property type="project" value="UniProtKB-UniRule"/>
</dbReference>
<comment type="function">
    <text evidence="8">F(1)F(0) ATP synthase produces ATP from ADP in the presence of a proton or sodium gradient. F-type ATPases consist of two structural domains, F(1) containing the extramembraneous catalytic core and F(0) containing the membrane proton channel, linked together by a central stalk and a peripheral stalk. During catalysis, ATP synthesis in the catalytic domain of F(1) is coupled via a rotary mechanism of the central stalk subunits to proton translocation.</text>
</comment>
<dbReference type="InterPro" id="IPR026015">
    <property type="entry name" value="ATP_synth_OSCP/delta_N_sf"/>
</dbReference>
<sequence length="183" mass="20366">MSIVQAEILEPYAQALMSVAQANDATEQIGEDMRSLKALLETSDELKQLLENPFVKNEDKKAILRQIGGEDLQHFTRNFLMLLVDRGRIIFLEGICSQYLNLLRKLNQTVLAEVTSAVELSSEQQQAVGDRVKSMTDARNVEIETRIDPELIGGVIIKVGSQVIDASLRGQLRRIGVRLSSST</sequence>
<comment type="similarity">
    <text evidence="8">Belongs to the ATPase delta chain family.</text>
</comment>
<dbReference type="Gene3D" id="1.10.520.20">
    <property type="entry name" value="N-terminal domain of the delta subunit of the F1F0-ATP synthase"/>
    <property type="match status" value="1"/>
</dbReference>
<keyword evidence="7 8" id="KW-0066">ATP synthesis</keyword>
<keyword evidence="5 8" id="KW-0472">Membrane</keyword>
<organism evidence="9 10">
    <name type="scientific">Oxynema aestuarii AP17</name>
    <dbReference type="NCBI Taxonomy" id="2064643"/>
    <lineage>
        <taxon>Bacteria</taxon>
        <taxon>Bacillati</taxon>
        <taxon>Cyanobacteriota</taxon>
        <taxon>Cyanophyceae</taxon>
        <taxon>Oscillatoriophycideae</taxon>
        <taxon>Oscillatoriales</taxon>
        <taxon>Oscillatoriaceae</taxon>
        <taxon>Oxynema</taxon>
        <taxon>Oxynema aestuarii</taxon>
    </lineage>
</organism>
<dbReference type="GO" id="GO:0031676">
    <property type="term" value="C:plasma membrane-derived thylakoid membrane"/>
    <property type="evidence" value="ECO:0007669"/>
    <property type="project" value="UniProtKB-SubCell"/>
</dbReference>
<dbReference type="InterPro" id="IPR020781">
    <property type="entry name" value="ATPase_OSCP/d_CS"/>
</dbReference>
<evidence type="ECO:0000256" key="6">
    <source>
        <dbReference type="ARBA" id="ARBA00023196"/>
    </source>
</evidence>
<evidence type="ECO:0000256" key="3">
    <source>
        <dbReference type="ARBA" id="ARBA00022781"/>
    </source>
</evidence>
<dbReference type="EMBL" id="CP051167">
    <property type="protein sequence ID" value="QIZ71583.1"/>
    <property type="molecule type" value="Genomic_DNA"/>
</dbReference>
<dbReference type="NCBIfam" id="TIGR01145">
    <property type="entry name" value="ATP_synt_delta"/>
    <property type="match status" value="1"/>
</dbReference>
<keyword evidence="3 8" id="KW-0375">Hydrogen ion transport</keyword>
<comment type="subcellular location">
    <subcellularLocation>
        <location evidence="8">Cellular thylakoid membrane</location>
        <topology evidence="8">Peripheral membrane protein</topology>
    </subcellularLocation>
    <subcellularLocation>
        <location evidence="1">Membrane</location>
    </subcellularLocation>
</comment>
<keyword evidence="10" id="KW-1185">Reference proteome</keyword>
<dbReference type="RefSeq" id="WP_168569735.1">
    <property type="nucleotide sequence ID" value="NZ_CP051167.1"/>
</dbReference>
<evidence type="ECO:0000256" key="8">
    <source>
        <dbReference type="HAMAP-Rule" id="MF_01416"/>
    </source>
</evidence>
<evidence type="ECO:0000256" key="1">
    <source>
        <dbReference type="ARBA" id="ARBA00004370"/>
    </source>
</evidence>
<comment type="function">
    <text evidence="8">This protein is part of the stalk that links CF(0) to CF(1). It either transmits conformational changes from CF(0) to CF(1) or is implicated in proton conduction.</text>
</comment>
<keyword evidence="6 8" id="KW-0139">CF(1)</keyword>
<dbReference type="PRINTS" id="PR00125">
    <property type="entry name" value="ATPASEDELTA"/>
</dbReference>
<dbReference type="Pfam" id="PF00213">
    <property type="entry name" value="OSCP"/>
    <property type="match status" value="1"/>
</dbReference>
<evidence type="ECO:0000256" key="4">
    <source>
        <dbReference type="ARBA" id="ARBA00023065"/>
    </source>
</evidence>
<dbReference type="AlphaFoldDB" id="A0A6H1U0P2"/>
<gene>
    <name evidence="8" type="primary">atpH</name>
    <name evidence="8" type="synonym">atpD</name>
    <name evidence="9" type="ORF">HCG48_14135</name>
</gene>
<reference evidence="9 10" key="1">
    <citation type="submission" date="2020-04" db="EMBL/GenBank/DDBJ databases">
        <authorList>
            <person name="Basu S."/>
            <person name="Maruthanayagam V."/>
            <person name="Chakraborty S."/>
            <person name="Pramanik A."/>
            <person name="Mukherjee J."/>
            <person name="Brink B."/>
        </authorList>
    </citation>
    <scope>NUCLEOTIDE SEQUENCE [LARGE SCALE GENOMIC DNA]</scope>
    <source>
        <strain evidence="9 10">AP17</strain>
    </source>
</reference>
<dbReference type="Proteomes" id="UP000500857">
    <property type="component" value="Chromosome"/>
</dbReference>
<evidence type="ECO:0000313" key="9">
    <source>
        <dbReference type="EMBL" id="QIZ71583.1"/>
    </source>
</evidence>
<evidence type="ECO:0000256" key="2">
    <source>
        <dbReference type="ARBA" id="ARBA00022448"/>
    </source>
</evidence>
<dbReference type="PANTHER" id="PTHR11910">
    <property type="entry name" value="ATP SYNTHASE DELTA CHAIN"/>
    <property type="match status" value="1"/>
</dbReference>